<proteinExistence type="predicted"/>
<keyword evidence="2" id="KW-1185">Reference proteome</keyword>
<sequence>MDDGEDDLISALHDDLLCKIISRLPLKDAARTDALASRWRHLWRCVPLVLSDEHLSEPTRVASVSRILADHPGPFDSVILHHNRFVPLSPELSEWPRLLAAKGIQRLAFVNQKPTGAQALSPYLCLPADILRCGASLERLFLACWTLPDPVFRSLVAFPRLRTLGMVNITMTDQDLDSLLAASPVLEILLLSCPINRFHLRSQSIRSVLAFPMEEFVVVEAPLLERLIFLKRLPNVRADPVMVKISSPSKLRVLGYMEPMIHRLQINGSIIKHDTMPSPSTVIPGLKILALKVNFCVFGEVKMVPSLLRCFPNVFTLHFESALCETATGEHHGQFWQGVGPVECLRLHVKSMVFHNFQGHQNEFEFLKFVARYAKVLNSLLLVPPKGKVLSGDDVTQMIDKLGCPWFRAWTSKVLLVSPEENHWSPMTACMVTGVNDPFC</sequence>
<reference evidence="1" key="1">
    <citation type="submission" date="2021-05" db="EMBL/GenBank/DDBJ databases">
        <authorList>
            <person name="Scholz U."/>
            <person name="Mascher M."/>
            <person name="Fiebig A."/>
        </authorList>
    </citation>
    <scope>NUCLEOTIDE SEQUENCE [LARGE SCALE GENOMIC DNA]</scope>
</reference>
<dbReference type="Proteomes" id="UP001732700">
    <property type="component" value="Chromosome 6A"/>
</dbReference>
<reference evidence="1" key="2">
    <citation type="submission" date="2025-09" db="UniProtKB">
        <authorList>
            <consortium name="EnsemblPlants"/>
        </authorList>
    </citation>
    <scope>IDENTIFICATION</scope>
</reference>
<organism evidence="1 2">
    <name type="scientific">Avena sativa</name>
    <name type="common">Oat</name>
    <dbReference type="NCBI Taxonomy" id="4498"/>
    <lineage>
        <taxon>Eukaryota</taxon>
        <taxon>Viridiplantae</taxon>
        <taxon>Streptophyta</taxon>
        <taxon>Embryophyta</taxon>
        <taxon>Tracheophyta</taxon>
        <taxon>Spermatophyta</taxon>
        <taxon>Magnoliopsida</taxon>
        <taxon>Liliopsida</taxon>
        <taxon>Poales</taxon>
        <taxon>Poaceae</taxon>
        <taxon>BOP clade</taxon>
        <taxon>Pooideae</taxon>
        <taxon>Poodae</taxon>
        <taxon>Poeae</taxon>
        <taxon>Poeae Chloroplast Group 1 (Aveneae type)</taxon>
        <taxon>Aveninae</taxon>
        <taxon>Avena</taxon>
    </lineage>
</organism>
<accession>A0ACD5YXZ7</accession>
<name>A0ACD5YXZ7_AVESA</name>
<protein>
    <submittedName>
        <fullName evidence="1">Uncharacterized protein</fullName>
    </submittedName>
</protein>
<evidence type="ECO:0000313" key="2">
    <source>
        <dbReference type="Proteomes" id="UP001732700"/>
    </source>
</evidence>
<dbReference type="EnsemblPlants" id="AVESA.00010b.r2.6AG1046370.1">
    <property type="protein sequence ID" value="AVESA.00010b.r2.6AG1046370.1.CDS"/>
    <property type="gene ID" value="AVESA.00010b.r2.6AG1046370"/>
</dbReference>
<evidence type="ECO:0000313" key="1">
    <source>
        <dbReference type="EnsemblPlants" id="AVESA.00010b.r2.6AG1046370.1.CDS"/>
    </source>
</evidence>